<keyword evidence="2" id="KW-1185">Reference proteome</keyword>
<proteinExistence type="predicted"/>
<dbReference type="Proteomes" id="UP000254869">
    <property type="component" value="Unassembled WGS sequence"/>
</dbReference>
<dbReference type="InterPro" id="IPR046268">
    <property type="entry name" value="DUF6301"/>
</dbReference>
<evidence type="ECO:0000313" key="1">
    <source>
        <dbReference type="EMBL" id="RDI59748.1"/>
    </source>
</evidence>
<sequence>MRVITLRPVTETVGEDLPGAIEIISAAAEFEWDWTREQIPRLAERLGWREPEPKGPRYSWFWTTLAVRNPVAQYQVLMGDDIFRIVVNITDKDLSARADRKDRPVDQAALVELTDRMRTEWGEPSRRDHVDASTVWWDLPGLTFGLAPGTGSIDLVLMKPAQARQLIGMAVTRAEAERKDAERAAALTDSNLLLAVIPLLAQADPGDWSRTAVARLLDATDWDSREEDRSSLSARSRTDTVDARFIASRTGDYIDRGRFGLGEFESLWTTHHFAPAVLDTVHATALAECRRQLGTPTLVGGPGALAIWRRPDTTLTLSRDLRNSSITVQLTPTEPTERYVHWQWDCDDDWRAEERWLVCPDVENPVSGAALKQMWGHPEQGGMGDSVRLERDVVELFTSLGADLPVLHPYATKVVWIVQGPADGFVQGYFCADERICRVESWARGEQTRSQEFPLGFDGGARAAAIVLAALGEPPLANRLEELRCEAWAEPKPQRLWTIRFGI</sequence>
<name>A0A370HML2_9NOCA</name>
<evidence type="ECO:0000313" key="2">
    <source>
        <dbReference type="Proteomes" id="UP000254869"/>
    </source>
</evidence>
<gene>
    <name evidence="1" type="ORF">DFR76_11780</name>
</gene>
<dbReference type="EMBL" id="QQBC01000017">
    <property type="protein sequence ID" value="RDI59748.1"/>
    <property type="molecule type" value="Genomic_DNA"/>
</dbReference>
<dbReference type="STRING" id="1210086.GCA_001613105_06708"/>
<reference evidence="1 2" key="1">
    <citation type="submission" date="2018-07" db="EMBL/GenBank/DDBJ databases">
        <title>Genomic Encyclopedia of Type Strains, Phase IV (KMG-IV): sequencing the most valuable type-strain genomes for metagenomic binning, comparative biology and taxonomic classification.</title>
        <authorList>
            <person name="Goeker M."/>
        </authorList>
    </citation>
    <scope>NUCLEOTIDE SEQUENCE [LARGE SCALE GENOMIC DNA]</scope>
    <source>
        <strain evidence="1 2">DSM 44290</strain>
    </source>
</reference>
<dbReference type="AlphaFoldDB" id="A0A370HML2"/>
<comment type="caution">
    <text evidence="1">The sequence shown here is derived from an EMBL/GenBank/DDBJ whole genome shotgun (WGS) entry which is preliminary data.</text>
</comment>
<dbReference type="Pfam" id="PF19818">
    <property type="entry name" value="DUF6301"/>
    <property type="match status" value="1"/>
</dbReference>
<accession>A0A370HML2</accession>
<protein>
    <submittedName>
        <fullName evidence="1">Uncharacterized protein</fullName>
    </submittedName>
</protein>
<organism evidence="1 2">
    <name type="scientific">Nocardia pseudobrasiliensis</name>
    <dbReference type="NCBI Taxonomy" id="45979"/>
    <lineage>
        <taxon>Bacteria</taxon>
        <taxon>Bacillati</taxon>
        <taxon>Actinomycetota</taxon>
        <taxon>Actinomycetes</taxon>
        <taxon>Mycobacteriales</taxon>
        <taxon>Nocardiaceae</taxon>
        <taxon>Nocardia</taxon>
    </lineage>
</organism>